<accession>A0A9Q3GV80</accession>
<dbReference type="AlphaFoldDB" id="A0A9Q3GV80"/>
<sequence>MSRHINWKNTYIPQSSSTHYKRSFPGKWVTTNPARSKPWWDKDQLNSLVKLRNQVRREILKNQAEKTKKEYYHYQQLFTLNIWELKSSHWRNLLSKKGPDNAYQEYKLTRERQEDKVIPPRNWEGNLTSDISGKSSLLFHGTLIVETTTATTKPPARFPPNTKDKVENEMSNLPNRKTPGPEGVPNELIKLFQPLLTFLLTNLYSLCLKQGKYPSSWKEAQTAIIRKASKDN</sequence>
<name>A0A9Q3GV80_9BASI</name>
<evidence type="ECO:0000256" key="1">
    <source>
        <dbReference type="SAM" id="MobiDB-lite"/>
    </source>
</evidence>
<keyword evidence="3" id="KW-1185">Reference proteome</keyword>
<protein>
    <recommendedName>
        <fullName evidence="4">Reverse transcriptase</fullName>
    </recommendedName>
</protein>
<gene>
    <name evidence="2" type="ORF">O181_019934</name>
</gene>
<feature type="region of interest" description="Disordered" evidence="1">
    <location>
        <begin position="149"/>
        <end position="182"/>
    </location>
</feature>
<evidence type="ECO:0000313" key="2">
    <source>
        <dbReference type="EMBL" id="MBW0480219.1"/>
    </source>
</evidence>
<evidence type="ECO:0000313" key="3">
    <source>
        <dbReference type="Proteomes" id="UP000765509"/>
    </source>
</evidence>
<evidence type="ECO:0008006" key="4">
    <source>
        <dbReference type="Google" id="ProtNLM"/>
    </source>
</evidence>
<organism evidence="2 3">
    <name type="scientific">Austropuccinia psidii MF-1</name>
    <dbReference type="NCBI Taxonomy" id="1389203"/>
    <lineage>
        <taxon>Eukaryota</taxon>
        <taxon>Fungi</taxon>
        <taxon>Dikarya</taxon>
        <taxon>Basidiomycota</taxon>
        <taxon>Pucciniomycotina</taxon>
        <taxon>Pucciniomycetes</taxon>
        <taxon>Pucciniales</taxon>
        <taxon>Sphaerophragmiaceae</taxon>
        <taxon>Austropuccinia</taxon>
    </lineage>
</organism>
<dbReference type="OrthoDB" id="412006at2759"/>
<reference evidence="2" key="1">
    <citation type="submission" date="2021-03" db="EMBL/GenBank/DDBJ databases">
        <title>Draft genome sequence of rust myrtle Austropuccinia psidii MF-1, a brazilian biotype.</title>
        <authorList>
            <person name="Quecine M.C."/>
            <person name="Pachon D.M.R."/>
            <person name="Bonatelli M.L."/>
            <person name="Correr F.H."/>
            <person name="Franceschini L.M."/>
            <person name="Leite T.F."/>
            <person name="Margarido G.R.A."/>
            <person name="Almeida C.A."/>
            <person name="Ferrarezi J.A."/>
            <person name="Labate C.A."/>
        </authorList>
    </citation>
    <scope>NUCLEOTIDE SEQUENCE</scope>
    <source>
        <strain evidence="2">MF-1</strain>
    </source>
</reference>
<proteinExistence type="predicted"/>
<dbReference type="Proteomes" id="UP000765509">
    <property type="component" value="Unassembled WGS sequence"/>
</dbReference>
<dbReference type="EMBL" id="AVOT02005880">
    <property type="protein sequence ID" value="MBW0480219.1"/>
    <property type="molecule type" value="Genomic_DNA"/>
</dbReference>
<comment type="caution">
    <text evidence="2">The sequence shown here is derived from an EMBL/GenBank/DDBJ whole genome shotgun (WGS) entry which is preliminary data.</text>
</comment>